<keyword evidence="6" id="KW-0325">Glycoprotein</keyword>
<evidence type="ECO:0000256" key="7">
    <source>
        <dbReference type="SAM" id="Phobius"/>
    </source>
</evidence>
<sequence length="185" mass="19980">MIVCPTLFSSKRRLKVALDLPPADTRSTKAPAGRMPPPIPPSSPAPRCLSLGVNGTCAEQLSVVFPPLSSTLALLVLVAVLAGVVLVSVATFHFHKRRLRNRKIQRAQEEYDCGCQLKYSHCRVGGGGGTPLHATVPHHSCIPKHSYPTSAFHTEMIGTQFILPTHPPTPAPKKTNTKMCLLTSF</sequence>
<dbReference type="InterPro" id="IPR037670">
    <property type="entry name" value="C11orf87"/>
</dbReference>
<evidence type="ECO:0000313" key="9">
    <source>
        <dbReference type="Proteomes" id="UP000264820"/>
    </source>
</evidence>
<accession>A0A3Q3D354</accession>
<dbReference type="GO" id="GO:0016020">
    <property type="term" value="C:membrane"/>
    <property type="evidence" value="ECO:0007669"/>
    <property type="project" value="UniProtKB-SubCell"/>
</dbReference>
<dbReference type="PANTHER" id="PTHR31870">
    <property type="entry name" value="SI:DKEY-183I3.9-RELATED"/>
    <property type="match status" value="1"/>
</dbReference>
<dbReference type="GeneTree" id="ENSGT00940000169096"/>
<evidence type="ECO:0000313" key="8">
    <source>
        <dbReference type="Ensembl" id="ENSHCOP00000001309.1"/>
    </source>
</evidence>
<reference evidence="8" key="1">
    <citation type="submission" date="2025-08" db="UniProtKB">
        <authorList>
            <consortium name="Ensembl"/>
        </authorList>
    </citation>
    <scope>IDENTIFICATION</scope>
</reference>
<dbReference type="Proteomes" id="UP000264820">
    <property type="component" value="Unplaced"/>
</dbReference>
<comment type="subcellular location">
    <subcellularLocation>
        <location evidence="1">Membrane</location>
        <topology evidence="1">Single-pass type I membrane protein</topology>
    </subcellularLocation>
</comment>
<proteinExistence type="predicted"/>
<keyword evidence="4 7" id="KW-1133">Transmembrane helix</keyword>
<name>A0A3Q3D354_HIPCM</name>
<keyword evidence="9" id="KW-1185">Reference proteome</keyword>
<dbReference type="PANTHER" id="PTHR31870:SF2">
    <property type="entry name" value="CHROMOSOME 11 OPEN READING FRAME 87"/>
    <property type="match status" value="1"/>
</dbReference>
<protein>
    <submittedName>
        <fullName evidence="8">Uncharacterized protein</fullName>
    </submittedName>
</protein>
<reference evidence="8" key="2">
    <citation type="submission" date="2025-09" db="UniProtKB">
        <authorList>
            <consortium name="Ensembl"/>
        </authorList>
    </citation>
    <scope>IDENTIFICATION</scope>
</reference>
<keyword evidence="5 7" id="KW-0472">Membrane</keyword>
<evidence type="ECO:0000256" key="2">
    <source>
        <dbReference type="ARBA" id="ARBA00022692"/>
    </source>
</evidence>
<evidence type="ECO:0000256" key="5">
    <source>
        <dbReference type="ARBA" id="ARBA00023136"/>
    </source>
</evidence>
<evidence type="ECO:0000256" key="6">
    <source>
        <dbReference type="ARBA" id="ARBA00023180"/>
    </source>
</evidence>
<organism evidence="8 9">
    <name type="scientific">Hippocampus comes</name>
    <name type="common">Tiger tail seahorse</name>
    <dbReference type="NCBI Taxonomy" id="109280"/>
    <lineage>
        <taxon>Eukaryota</taxon>
        <taxon>Metazoa</taxon>
        <taxon>Chordata</taxon>
        <taxon>Craniata</taxon>
        <taxon>Vertebrata</taxon>
        <taxon>Euteleostomi</taxon>
        <taxon>Actinopterygii</taxon>
        <taxon>Neopterygii</taxon>
        <taxon>Teleostei</taxon>
        <taxon>Neoteleostei</taxon>
        <taxon>Acanthomorphata</taxon>
        <taxon>Syngnathiaria</taxon>
        <taxon>Syngnathiformes</taxon>
        <taxon>Syngnathoidei</taxon>
        <taxon>Syngnathidae</taxon>
        <taxon>Hippocampus</taxon>
    </lineage>
</organism>
<feature type="transmembrane region" description="Helical" evidence="7">
    <location>
        <begin position="72"/>
        <end position="94"/>
    </location>
</feature>
<evidence type="ECO:0000256" key="3">
    <source>
        <dbReference type="ARBA" id="ARBA00022729"/>
    </source>
</evidence>
<dbReference type="AlphaFoldDB" id="A0A3Q3D354"/>
<keyword evidence="2 7" id="KW-0812">Transmembrane</keyword>
<keyword evidence="3" id="KW-0732">Signal</keyword>
<evidence type="ECO:0000256" key="1">
    <source>
        <dbReference type="ARBA" id="ARBA00004479"/>
    </source>
</evidence>
<dbReference type="Ensembl" id="ENSHCOT00000012321.1">
    <property type="protein sequence ID" value="ENSHCOP00000001309.1"/>
    <property type="gene ID" value="ENSHCOG00000002248.1"/>
</dbReference>
<evidence type="ECO:0000256" key="4">
    <source>
        <dbReference type="ARBA" id="ARBA00022989"/>
    </source>
</evidence>